<protein>
    <submittedName>
        <fullName evidence="3">Uncharacterized protein</fullName>
    </submittedName>
</protein>
<feature type="compositionally biased region" description="Basic and acidic residues" evidence="1">
    <location>
        <begin position="27"/>
        <end position="36"/>
    </location>
</feature>
<name>A0A0B1RY25_OESDE</name>
<keyword evidence="2" id="KW-0812">Transmembrane</keyword>
<keyword evidence="2" id="KW-0472">Membrane</keyword>
<sequence length="127" mass="13850">VPPPANVTAQPQPEEAPAGEAAPEAVAHAEEEHNSDGDDDPFAYSSHNEDMATDSTQDSSDDDVTDSTSTSEDSDEKNRRKSGFQATPTLPLFAVNISESEHLVNLFIYSFYLCMVYNGSMLLFMSR</sequence>
<accession>A0A0B1RY25</accession>
<feature type="region of interest" description="Disordered" evidence="1">
    <location>
        <begin position="1"/>
        <end position="85"/>
    </location>
</feature>
<feature type="compositionally biased region" description="Low complexity" evidence="1">
    <location>
        <begin position="9"/>
        <end position="26"/>
    </location>
</feature>
<feature type="transmembrane region" description="Helical" evidence="2">
    <location>
        <begin position="106"/>
        <end position="125"/>
    </location>
</feature>
<feature type="non-terminal residue" evidence="3">
    <location>
        <position position="1"/>
    </location>
</feature>
<organism evidence="3 4">
    <name type="scientific">Oesophagostomum dentatum</name>
    <name type="common">Nodular worm</name>
    <dbReference type="NCBI Taxonomy" id="61180"/>
    <lineage>
        <taxon>Eukaryota</taxon>
        <taxon>Metazoa</taxon>
        <taxon>Ecdysozoa</taxon>
        <taxon>Nematoda</taxon>
        <taxon>Chromadorea</taxon>
        <taxon>Rhabditida</taxon>
        <taxon>Rhabditina</taxon>
        <taxon>Rhabditomorpha</taxon>
        <taxon>Strongyloidea</taxon>
        <taxon>Strongylidae</taxon>
        <taxon>Oesophagostomum</taxon>
    </lineage>
</organism>
<dbReference type="AlphaFoldDB" id="A0A0B1RY25"/>
<proteinExistence type="predicted"/>
<reference evidence="3 4" key="1">
    <citation type="submission" date="2014-03" db="EMBL/GenBank/DDBJ databases">
        <title>Draft genome of the hookworm Oesophagostomum dentatum.</title>
        <authorList>
            <person name="Mitreva M."/>
        </authorList>
    </citation>
    <scope>NUCLEOTIDE SEQUENCE [LARGE SCALE GENOMIC DNA]</scope>
    <source>
        <strain evidence="3 4">OD-Hann</strain>
    </source>
</reference>
<keyword evidence="2" id="KW-1133">Transmembrane helix</keyword>
<dbReference type="EMBL" id="KN611658">
    <property type="protein sequence ID" value="KHJ76536.1"/>
    <property type="molecule type" value="Genomic_DNA"/>
</dbReference>
<evidence type="ECO:0000256" key="2">
    <source>
        <dbReference type="SAM" id="Phobius"/>
    </source>
</evidence>
<dbReference type="Proteomes" id="UP000053660">
    <property type="component" value="Unassembled WGS sequence"/>
</dbReference>
<gene>
    <name evidence="3" type="ORF">OESDEN_23844</name>
</gene>
<evidence type="ECO:0000256" key="1">
    <source>
        <dbReference type="SAM" id="MobiDB-lite"/>
    </source>
</evidence>
<keyword evidence="4" id="KW-1185">Reference proteome</keyword>
<evidence type="ECO:0000313" key="4">
    <source>
        <dbReference type="Proteomes" id="UP000053660"/>
    </source>
</evidence>
<evidence type="ECO:0000313" key="3">
    <source>
        <dbReference type="EMBL" id="KHJ76536.1"/>
    </source>
</evidence>